<accession>A0A6J5RET5</accession>
<protein>
    <submittedName>
        <fullName evidence="1">Uncharacterized protein</fullName>
    </submittedName>
</protein>
<organism evidence="1">
    <name type="scientific">uncultured Caudovirales phage</name>
    <dbReference type="NCBI Taxonomy" id="2100421"/>
    <lineage>
        <taxon>Viruses</taxon>
        <taxon>Duplodnaviria</taxon>
        <taxon>Heunggongvirae</taxon>
        <taxon>Uroviricota</taxon>
        <taxon>Caudoviricetes</taxon>
        <taxon>Peduoviridae</taxon>
        <taxon>Maltschvirus</taxon>
        <taxon>Maltschvirus maltsch</taxon>
    </lineage>
</organism>
<evidence type="ECO:0000313" key="1">
    <source>
        <dbReference type="EMBL" id="CAB4195753.1"/>
    </source>
</evidence>
<dbReference type="EMBL" id="LR797242">
    <property type="protein sequence ID" value="CAB4195753.1"/>
    <property type="molecule type" value="Genomic_DNA"/>
</dbReference>
<proteinExistence type="predicted"/>
<gene>
    <name evidence="1" type="ORF">UFOVP1295_33</name>
</gene>
<name>A0A6J5RET5_9CAUD</name>
<reference evidence="1" key="1">
    <citation type="submission" date="2020-05" db="EMBL/GenBank/DDBJ databases">
        <authorList>
            <person name="Chiriac C."/>
            <person name="Salcher M."/>
            <person name="Ghai R."/>
            <person name="Kavagutti S V."/>
        </authorList>
    </citation>
    <scope>NUCLEOTIDE SEQUENCE</scope>
</reference>
<sequence>MGYRSEVCGVIAVPDDHDPEKFKELIGKIQTVGEDLLNQLGEGEVGWDDGVFMFHVEDWKWYDDSPPVMGWNAIWDMANAMEGVSGMFIRIGEEVEDNVVEYFGRDCYRLEDYARISRSIVFDDSIIGTTKEISNETR</sequence>